<organism evidence="2 3">
    <name type="scientific">Venturia effusa</name>
    <dbReference type="NCBI Taxonomy" id="50376"/>
    <lineage>
        <taxon>Eukaryota</taxon>
        <taxon>Fungi</taxon>
        <taxon>Dikarya</taxon>
        <taxon>Ascomycota</taxon>
        <taxon>Pezizomycotina</taxon>
        <taxon>Dothideomycetes</taxon>
        <taxon>Pleosporomycetidae</taxon>
        <taxon>Venturiales</taxon>
        <taxon>Venturiaceae</taxon>
        <taxon>Venturia</taxon>
    </lineage>
</organism>
<feature type="region of interest" description="Disordered" evidence="1">
    <location>
        <begin position="1"/>
        <end position="29"/>
    </location>
</feature>
<evidence type="ECO:0000313" key="3">
    <source>
        <dbReference type="Proteomes" id="UP000316270"/>
    </source>
</evidence>
<dbReference type="EMBL" id="CP042187">
    <property type="protein sequence ID" value="QDS69286.1"/>
    <property type="molecule type" value="Genomic_DNA"/>
</dbReference>
<dbReference type="OrthoDB" id="193467at2759"/>
<sequence length="577" mass="63870">MPKKRNHNHIDTTSRPSSSAAPPKPSRSVNERLAQLRAEQAPKPTIEHRNEIASLATAPSMPPALRQILNLPETAPPIVRSRRQRIINGSRAPPGPAAPESWLALSQHAPAHLRSQGRKGKVAGGMRDIPASFNKLAKLGDLHPLPTPGSLIDQTLKVMAVHWDDLVEYEQFNLCVLPPYLKASLLSYIGLYGPREGITGHDLKVLFLGDSIQGATGSGDISRLDLTSLLTQSFTISDLRKILTKTQSDAEFVRDLEGLSMDLNDQQSSAPSAQGPVLDSWEEDLQERAPSLPTAITGPRFPNLTRLSLANAGSYASWHQLLLLSPQLSTLTHLSLAYWPTPNETPNASASFISHNHARIPIGGTNIYSEMDDDWQDPANILRRLSNNTYSLRWLDLEGCNDWIPALTWTRDYLRAPDRWVDRTFGRVRQIAQATQRRAASDAFEELHASPAVHGPDWNGSWAQIRYVNVSQGVIPCDVASVISRPATVIARELLFWLREKDERKKKGTPLQFTSRPQKDIYVPDWLAKESQARSFASTVRMLRKSAGGAFCTFEHGWSAPIVNVAPKKAEEQESAG</sequence>
<evidence type="ECO:0000256" key="1">
    <source>
        <dbReference type="SAM" id="MobiDB-lite"/>
    </source>
</evidence>
<proteinExistence type="predicted"/>
<accession>A0A517L0Z7</accession>
<gene>
    <name evidence="2" type="ORF">FKW77_002536</name>
</gene>
<name>A0A517L0Z7_9PEZI</name>
<dbReference type="Proteomes" id="UP000316270">
    <property type="component" value="Chromosome 3"/>
</dbReference>
<reference evidence="2 3" key="1">
    <citation type="submission" date="2019-07" db="EMBL/GenBank/DDBJ databases">
        <title>Finished genome of Venturia effusa.</title>
        <authorList>
            <person name="Young C.A."/>
            <person name="Cox M.P."/>
            <person name="Ganley A.R.D."/>
            <person name="David W.J."/>
        </authorList>
    </citation>
    <scope>NUCLEOTIDE SEQUENCE [LARGE SCALE GENOMIC DNA]</scope>
    <source>
        <strain evidence="3">albino</strain>
    </source>
</reference>
<keyword evidence="3" id="KW-1185">Reference proteome</keyword>
<dbReference type="STRING" id="50376.A0A517L0Z7"/>
<evidence type="ECO:0000313" key="2">
    <source>
        <dbReference type="EMBL" id="QDS69286.1"/>
    </source>
</evidence>
<dbReference type="AlphaFoldDB" id="A0A517L0Z7"/>
<evidence type="ECO:0008006" key="4">
    <source>
        <dbReference type="Google" id="ProtNLM"/>
    </source>
</evidence>
<protein>
    <recommendedName>
        <fullName evidence="4">Tafazzin</fullName>
    </recommendedName>
</protein>